<gene>
    <name evidence="1" type="ORF">EG028_08890</name>
</gene>
<organism evidence="1 2">
    <name type="scientific">Chitinophaga barathri</name>
    <dbReference type="NCBI Taxonomy" id="1647451"/>
    <lineage>
        <taxon>Bacteria</taxon>
        <taxon>Pseudomonadati</taxon>
        <taxon>Bacteroidota</taxon>
        <taxon>Chitinophagia</taxon>
        <taxon>Chitinophagales</taxon>
        <taxon>Chitinophagaceae</taxon>
        <taxon>Chitinophaga</taxon>
    </lineage>
</organism>
<evidence type="ECO:0000313" key="1">
    <source>
        <dbReference type="EMBL" id="RPD41425.1"/>
    </source>
</evidence>
<protein>
    <submittedName>
        <fullName evidence="1">Uncharacterized protein</fullName>
    </submittedName>
</protein>
<dbReference type="EMBL" id="RMBX01000004">
    <property type="protein sequence ID" value="RPD41425.1"/>
    <property type="molecule type" value="Genomic_DNA"/>
</dbReference>
<name>A0A3N4MDA2_9BACT</name>
<proteinExistence type="predicted"/>
<dbReference type="Proteomes" id="UP000279089">
    <property type="component" value="Unassembled WGS sequence"/>
</dbReference>
<keyword evidence="2" id="KW-1185">Reference proteome</keyword>
<dbReference type="AlphaFoldDB" id="A0A3N4MDA2"/>
<dbReference type="OrthoDB" id="616292at2"/>
<reference evidence="2" key="1">
    <citation type="submission" date="2018-11" db="EMBL/GenBank/DDBJ databases">
        <title>Chitinophaga lutea sp.nov., isolate from arsenic contaminated soil.</title>
        <authorList>
            <person name="Zong Y."/>
        </authorList>
    </citation>
    <scope>NUCLEOTIDE SEQUENCE [LARGE SCALE GENOMIC DNA]</scope>
    <source>
        <strain evidence="2">YLT18</strain>
    </source>
</reference>
<evidence type="ECO:0000313" key="2">
    <source>
        <dbReference type="Proteomes" id="UP000279089"/>
    </source>
</evidence>
<sequence>MVIGIVLLSGCAKIDFKTVKEPAYLRVFNNLRFKVTIETQDQALSTLTMLINPVYDGDGLPVSAATVGDFLVTRPAYAPPYPSHIGNSLDKYNPEFPGKERVIAGPILNGFDLSSWAQVPSGKMRIAFYVRPKSEVPFFDLEARYRTAPLIDTTLDLLAGEVYTLHALEKDFDTKEKGVLLRQEIFHKLALADSLVYVNFYNMSARGFWQADRSRKPEDMNTLVKNTYWEDALGQGVRDEMNVYCSVYDDRVQRPTSLPSFTKLFLTHLLRNNESPAAAPYYSLPLLTGAMANTARSPFYQKFFLLAPGFDFRDDEQAGGVESNNQYAFFTCFSNGNGETSPGGNLNWGPMLPNLIVTTHSGIYNPRSFGTVNSIEIVNGSVHLITVQRVYAPPVY</sequence>
<accession>A0A3N4MDA2</accession>
<comment type="caution">
    <text evidence="1">The sequence shown here is derived from an EMBL/GenBank/DDBJ whole genome shotgun (WGS) entry which is preliminary data.</text>
</comment>